<name>K3X5G7_GLOUD</name>
<reference evidence="17" key="1">
    <citation type="journal article" date="2010" name="Genome Biol.">
        <title>Genome sequence of the necrotrophic plant pathogen Pythium ultimum reveals original pathogenicity mechanisms and effector repertoire.</title>
        <authorList>
            <person name="Levesque C.A."/>
            <person name="Brouwer H."/>
            <person name="Cano L."/>
            <person name="Hamilton J.P."/>
            <person name="Holt C."/>
            <person name="Huitema E."/>
            <person name="Raffaele S."/>
            <person name="Robideau G.P."/>
            <person name="Thines M."/>
            <person name="Win J."/>
            <person name="Zerillo M.M."/>
            <person name="Beakes G.W."/>
            <person name="Boore J.L."/>
            <person name="Busam D."/>
            <person name="Dumas B."/>
            <person name="Ferriera S."/>
            <person name="Fuerstenberg S.I."/>
            <person name="Gachon C.M."/>
            <person name="Gaulin E."/>
            <person name="Govers F."/>
            <person name="Grenville-Briggs L."/>
            <person name="Horner N."/>
            <person name="Hostetler J."/>
            <person name="Jiang R.H."/>
            <person name="Johnson J."/>
            <person name="Krajaejun T."/>
            <person name="Lin H."/>
            <person name="Meijer H.J."/>
            <person name="Moore B."/>
            <person name="Morris P."/>
            <person name="Phuntmart V."/>
            <person name="Puiu D."/>
            <person name="Shetty J."/>
            <person name="Stajich J.E."/>
            <person name="Tripathy S."/>
            <person name="Wawra S."/>
            <person name="van West P."/>
            <person name="Whitty B.R."/>
            <person name="Coutinho P.M."/>
            <person name="Henrissat B."/>
            <person name="Martin F."/>
            <person name="Thomas P.D."/>
            <person name="Tyler B.M."/>
            <person name="De Vries R.P."/>
            <person name="Kamoun S."/>
            <person name="Yandell M."/>
            <person name="Tisserat N."/>
            <person name="Buell C.R."/>
        </authorList>
    </citation>
    <scope>NUCLEOTIDE SEQUENCE</scope>
    <source>
        <strain evidence="17">DAOM:BR144</strain>
    </source>
</reference>
<comment type="catalytic activity">
    <reaction evidence="11">
        <text>ATP + H2O = ADP + phosphate + H(+)</text>
        <dbReference type="Rhea" id="RHEA:13065"/>
        <dbReference type="ChEBI" id="CHEBI:15377"/>
        <dbReference type="ChEBI" id="CHEBI:15378"/>
        <dbReference type="ChEBI" id="CHEBI:30616"/>
        <dbReference type="ChEBI" id="CHEBI:43474"/>
        <dbReference type="ChEBI" id="CHEBI:456216"/>
        <dbReference type="EC" id="3.6.4.12"/>
    </reaction>
    <physiologicalReaction direction="left-to-right" evidence="11">
        <dbReference type="Rhea" id="RHEA:13066"/>
    </physiologicalReaction>
</comment>
<dbReference type="GO" id="GO:0005524">
    <property type="term" value="F:ATP binding"/>
    <property type="evidence" value="ECO:0007669"/>
    <property type="project" value="UniProtKB-KW"/>
</dbReference>
<evidence type="ECO:0000256" key="7">
    <source>
        <dbReference type="ARBA" id="ARBA00022801"/>
    </source>
</evidence>
<keyword evidence="8" id="KW-0347">Helicase</keyword>
<evidence type="ECO:0000256" key="3">
    <source>
        <dbReference type="ARBA" id="ARBA00007913"/>
    </source>
</evidence>
<keyword evidence="9" id="KW-0067">ATP-binding</keyword>
<dbReference type="eggNOG" id="KOG1803">
    <property type="taxonomic scope" value="Eukaryota"/>
</dbReference>
<feature type="compositionally biased region" description="Basic and acidic residues" evidence="13">
    <location>
        <begin position="1"/>
        <end position="12"/>
    </location>
</feature>
<evidence type="ECO:0000259" key="14">
    <source>
        <dbReference type="SMART" id="SM00382"/>
    </source>
</evidence>
<evidence type="ECO:0000313" key="17">
    <source>
        <dbReference type="Proteomes" id="UP000019132"/>
    </source>
</evidence>
<dbReference type="SMART" id="SM00382">
    <property type="entry name" value="AAA"/>
    <property type="match status" value="1"/>
</dbReference>
<dbReference type="CDD" id="cd18808">
    <property type="entry name" value="SF1_C_Upf1"/>
    <property type="match status" value="1"/>
</dbReference>
<dbReference type="InterPro" id="IPR041677">
    <property type="entry name" value="DNA2/NAM7_AAA_11"/>
</dbReference>
<evidence type="ECO:0000256" key="13">
    <source>
        <dbReference type="SAM" id="MobiDB-lite"/>
    </source>
</evidence>
<feature type="domain" description="AAA+ ATPase" evidence="14">
    <location>
        <begin position="229"/>
        <end position="461"/>
    </location>
</feature>
<evidence type="ECO:0000256" key="10">
    <source>
        <dbReference type="ARBA" id="ARBA00023242"/>
    </source>
</evidence>
<evidence type="ECO:0000256" key="12">
    <source>
        <dbReference type="SAM" id="Coils"/>
    </source>
</evidence>
<dbReference type="EC" id="3.6.4.12" evidence="4"/>
<dbReference type="PANTHER" id="PTHR43788">
    <property type="entry name" value="DNA2/NAM7 HELICASE FAMILY MEMBER"/>
    <property type="match status" value="1"/>
</dbReference>
<evidence type="ECO:0000256" key="2">
    <source>
        <dbReference type="ARBA" id="ARBA00004496"/>
    </source>
</evidence>
<feature type="region of interest" description="Disordered" evidence="13">
    <location>
        <begin position="1"/>
        <end position="29"/>
    </location>
</feature>
<evidence type="ECO:0000256" key="9">
    <source>
        <dbReference type="ARBA" id="ARBA00022840"/>
    </source>
</evidence>
<proteinExistence type="inferred from homology"/>
<dbReference type="HOGENOM" id="CLU_001666_8_2_1"/>
<evidence type="ECO:0000256" key="11">
    <source>
        <dbReference type="ARBA" id="ARBA00048432"/>
    </source>
</evidence>
<dbReference type="PANTHER" id="PTHR43788:SF8">
    <property type="entry name" value="DNA-BINDING PROTEIN SMUBP-2"/>
    <property type="match status" value="1"/>
</dbReference>
<dbReference type="InParanoid" id="K3X5G7"/>
<comment type="similarity">
    <text evidence="3">Belongs to the DNA2/NAM7 helicase family.</text>
</comment>
<evidence type="ECO:0000256" key="1">
    <source>
        <dbReference type="ARBA" id="ARBA00004123"/>
    </source>
</evidence>
<feature type="domain" description="Helicase ATP-binding" evidence="15">
    <location>
        <begin position="211"/>
        <end position="458"/>
    </location>
</feature>
<evidence type="ECO:0000313" key="16">
    <source>
        <dbReference type="EnsemblProtists" id="PYU1_T012466"/>
    </source>
</evidence>
<dbReference type="GO" id="GO:0016787">
    <property type="term" value="F:hydrolase activity"/>
    <property type="evidence" value="ECO:0007669"/>
    <property type="project" value="UniProtKB-KW"/>
</dbReference>
<dbReference type="EnsemblProtists" id="PYU1_T012466">
    <property type="protein sequence ID" value="PYU1_T012466"/>
    <property type="gene ID" value="PYU1_G012440"/>
</dbReference>
<dbReference type="InterPro" id="IPR014001">
    <property type="entry name" value="Helicase_ATP-bd"/>
</dbReference>
<reference evidence="17" key="2">
    <citation type="submission" date="2010-04" db="EMBL/GenBank/DDBJ databases">
        <authorList>
            <person name="Buell R."/>
            <person name="Hamilton J."/>
            <person name="Hostetler J."/>
        </authorList>
    </citation>
    <scope>NUCLEOTIDE SEQUENCE [LARGE SCALE GENOMIC DNA]</scope>
    <source>
        <strain evidence="17">DAOM:BR144</strain>
    </source>
</reference>
<evidence type="ECO:0000256" key="8">
    <source>
        <dbReference type="ARBA" id="ARBA00022806"/>
    </source>
</evidence>
<organism evidence="16 17">
    <name type="scientific">Globisporangium ultimum (strain ATCC 200006 / CBS 805.95 / DAOM BR144)</name>
    <name type="common">Pythium ultimum</name>
    <dbReference type="NCBI Taxonomy" id="431595"/>
    <lineage>
        <taxon>Eukaryota</taxon>
        <taxon>Sar</taxon>
        <taxon>Stramenopiles</taxon>
        <taxon>Oomycota</taxon>
        <taxon>Peronosporomycetes</taxon>
        <taxon>Pythiales</taxon>
        <taxon>Pythiaceae</taxon>
        <taxon>Globisporangium</taxon>
    </lineage>
</organism>
<dbReference type="InterPro" id="IPR050534">
    <property type="entry name" value="Coronavir_polyprotein_1ab"/>
</dbReference>
<dbReference type="Pfam" id="PF21138">
    <property type="entry name" value="SMUBP-2_HCS1_1B"/>
    <property type="match status" value="1"/>
</dbReference>
<dbReference type="InterPro" id="IPR027417">
    <property type="entry name" value="P-loop_NTPase"/>
</dbReference>
<evidence type="ECO:0000256" key="6">
    <source>
        <dbReference type="ARBA" id="ARBA00022741"/>
    </source>
</evidence>
<reference evidence="16" key="3">
    <citation type="submission" date="2015-02" db="UniProtKB">
        <authorList>
            <consortium name="EnsemblProtists"/>
        </authorList>
    </citation>
    <scope>IDENTIFICATION</scope>
    <source>
        <strain evidence="16">DAOM BR144</strain>
    </source>
</reference>
<keyword evidence="6" id="KW-0547">Nucleotide-binding</keyword>
<accession>K3X5G7</accession>
<dbReference type="SUPFAM" id="SSF52540">
    <property type="entry name" value="P-loop containing nucleoside triphosphate hydrolases"/>
    <property type="match status" value="1"/>
</dbReference>
<keyword evidence="7" id="KW-0378">Hydrolase</keyword>
<dbReference type="InterPro" id="IPR047187">
    <property type="entry name" value="SF1_C_Upf1"/>
</dbReference>
<dbReference type="GO" id="GO:0005737">
    <property type="term" value="C:cytoplasm"/>
    <property type="evidence" value="ECO:0007669"/>
    <property type="project" value="UniProtKB-SubCell"/>
</dbReference>
<dbReference type="Gene3D" id="3.40.50.300">
    <property type="entry name" value="P-loop containing nucleotide triphosphate hydrolases"/>
    <property type="match status" value="2"/>
</dbReference>
<dbReference type="Pfam" id="PF13087">
    <property type="entry name" value="AAA_12"/>
    <property type="match status" value="1"/>
</dbReference>
<dbReference type="VEuPathDB" id="FungiDB:PYU1_G012440"/>
<dbReference type="InterPro" id="IPR041679">
    <property type="entry name" value="DNA2/NAM7-like_C"/>
</dbReference>
<dbReference type="AlphaFoldDB" id="K3X5G7"/>
<dbReference type="FunCoup" id="K3X5G7">
    <property type="interactions" value="25"/>
</dbReference>
<dbReference type="Pfam" id="PF13086">
    <property type="entry name" value="AAA_11"/>
    <property type="match status" value="1"/>
</dbReference>
<dbReference type="InterPro" id="IPR003593">
    <property type="entry name" value="AAA+_ATPase"/>
</dbReference>
<keyword evidence="5" id="KW-0963">Cytoplasm</keyword>
<dbReference type="CDD" id="cd18044">
    <property type="entry name" value="DEXXQc_SMUBP2"/>
    <property type="match status" value="1"/>
</dbReference>
<evidence type="ECO:0000256" key="5">
    <source>
        <dbReference type="ARBA" id="ARBA00022490"/>
    </source>
</evidence>
<dbReference type="GO" id="GO:0043139">
    <property type="term" value="F:5'-3' DNA helicase activity"/>
    <property type="evidence" value="ECO:0007669"/>
    <property type="project" value="TreeGrafter"/>
</dbReference>
<feature type="coiled-coil region" evidence="12">
    <location>
        <begin position="319"/>
        <end position="366"/>
    </location>
</feature>
<dbReference type="Proteomes" id="UP000019132">
    <property type="component" value="Unassembled WGS sequence"/>
</dbReference>
<dbReference type="OMA" id="TIIHGPP"/>
<evidence type="ECO:0000259" key="15">
    <source>
        <dbReference type="SMART" id="SM00487"/>
    </source>
</evidence>
<dbReference type="GO" id="GO:0003723">
    <property type="term" value="F:RNA binding"/>
    <property type="evidence" value="ECO:0007669"/>
    <property type="project" value="InterPro"/>
</dbReference>
<dbReference type="SMART" id="SM00487">
    <property type="entry name" value="DEXDc"/>
    <property type="match status" value="1"/>
</dbReference>
<dbReference type="GO" id="GO:0005634">
    <property type="term" value="C:nucleus"/>
    <property type="evidence" value="ECO:0007669"/>
    <property type="project" value="UniProtKB-SubCell"/>
</dbReference>
<keyword evidence="17" id="KW-1185">Reference proteome</keyword>
<evidence type="ECO:0000256" key="4">
    <source>
        <dbReference type="ARBA" id="ARBA00012551"/>
    </source>
</evidence>
<comment type="subcellular location">
    <subcellularLocation>
        <location evidence="2">Cytoplasm</location>
    </subcellularLocation>
    <subcellularLocation>
        <location evidence="1">Nucleus</location>
    </subcellularLocation>
</comment>
<dbReference type="Gene3D" id="2.40.30.270">
    <property type="match status" value="1"/>
</dbReference>
<sequence>MASKMTQDEAAKRASTAPPSKRPLAPTPLDAWVDKTRKLLAREKDEEIVVMQQELDALDDLQNPNVLVNLKVSQYSTGLFGRTVVKFAFPSAHVQRPKPHQFTVGDLVQLRIARPSTSSSNGAKYPTGIVARVEETALSVALSEGDDVDEDELLAKSVTIDRLVNNATFVKLSSVLDQLAKFDFGAAQSVVEIVFSGKSPSWNPLPEITPFNPGLNESQLEAIRFALASKDLALIHGPPGTGKTTTVVELIRQAVTKYKMKVLVCAPSNIAVDNVLEKLATADGKLQLTRIGHPARLLPQVLKYCLDAKVEVAEGTEIVNDIRNEMTTMQTQLQKTRDKSVRFNLRRELKVNRKEIRQREQNVVQELVRRSDVVFATNVGASSKLLKDTTFDLVVIDEAAQALEASCWIPILKAKRCVLAGDHLQLPPTIKSKSAASDGLELTLFDRITRFQSTQNVVKMLKIQYRMHEHISDWSSRAMYDNELQSFDGVARRKLHELPHVSIQEDDDMLNATLLLLDTAGCELEEDGDDDDGVPAKGGSSVLKLSKSNEGEARVVAKHVRALLETGLKQEEIAVITPYNKQVQALKALLLESFPKLEIRSVDGFQGCEKEAVVMSLVRSNARKQVGFLADDRRMNVAITRAKRHVAVVCDTDTISAHKFLDVLVKHFERFGIP</sequence>
<dbReference type="EMBL" id="GL376610">
    <property type="status" value="NOT_ANNOTATED_CDS"/>
    <property type="molecule type" value="Genomic_DNA"/>
</dbReference>
<dbReference type="STRING" id="431595.K3X5G7"/>
<protein>
    <recommendedName>
        <fullName evidence="4">DNA helicase</fullName>
        <ecNumber evidence="4">3.6.4.12</ecNumber>
    </recommendedName>
</protein>
<keyword evidence="10" id="KW-0539">Nucleus</keyword>
<keyword evidence="12" id="KW-0175">Coiled coil</keyword>
<dbReference type="InterPro" id="IPR048761">
    <property type="entry name" value="SMUBP-2_HCS1_1B"/>
</dbReference>